<dbReference type="InterPro" id="IPR006135">
    <property type="entry name" value="T3SS_substrate_exporter"/>
</dbReference>
<evidence type="ECO:0000256" key="3">
    <source>
        <dbReference type="SAM" id="Phobius"/>
    </source>
</evidence>
<proteinExistence type="inferred from homology"/>
<name>A0A126UY80_9RHOB</name>
<gene>
    <name evidence="4" type="ORF">RC74_06810</name>
</gene>
<keyword evidence="3" id="KW-0472">Membrane</keyword>
<reference evidence="4 5" key="1">
    <citation type="submission" date="2016-02" db="EMBL/GenBank/DDBJ databases">
        <title>Complete genome sequence of Halocynthiibacter arcticus PAMC 20958t from arctic marine sediment.</title>
        <authorList>
            <person name="Lee Y.M."/>
            <person name="Baek K."/>
            <person name="Lee H.K."/>
            <person name="Shin S.C."/>
        </authorList>
    </citation>
    <scope>NUCLEOTIDE SEQUENCE [LARGE SCALE GENOMIC DNA]</scope>
    <source>
        <strain evidence="4">PAMC 20958</strain>
    </source>
</reference>
<accession>A0A126UY80</accession>
<dbReference type="RefSeq" id="WP_039000254.1">
    <property type="nucleotide sequence ID" value="NZ_CP014327.1"/>
</dbReference>
<evidence type="ECO:0000313" key="5">
    <source>
        <dbReference type="Proteomes" id="UP000070371"/>
    </source>
</evidence>
<dbReference type="GO" id="GO:0005886">
    <property type="term" value="C:plasma membrane"/>
    <property type="evidence" value="ECO:0007669"/>
    <property type="project" value="TreeGrafter"/>
</dbReference>
<dbReference type="Proteomes" id="UP000070371">
    <property type="component" value="Chromosome"/>
</dbReference>
<dbReference type="PANTHER" id="PTHR30531:SF12">
    <property type="entry name" value="FLAGELLAR BIOSYNTHETIC PROTEIN FLHB"/>
    <property type="match status" value="1"/>
</dbReference>
<keyword evidence="3" id="KW-0812">Transmembrane</keyword>
<sequence length="365" mass="40006">MSDDDDDDKQHEPTQKKLDDARKKGEVPKSTDLMTAAGYGGFLVAAYAVGSSSMKDMGQLLASIIGQSDRIAPTLFEGNGLPVTGSIMMSTLKIMSPWFALPSLLVIVMIVAQKSFVVAPDKLAPKLSRISPISNAKNKFGRAGIFEFFKSFVKLGIYGVVLGVFLYQNVLTIVATVHMTPAMATTVLLELVMKFFFIVLIIATTLGVLDFLFQYQEHMRKNRMSHKDMKDEHKNSEGDPHVKQKRRQKGYEIAMSQMMSDVGKADVIIVNPTHYAVALKWDRANGGAPICVAKGVDEVAATIRELASEHGVPIHSDPPTARAIFAVVEIGHEIHATHYQAVAAAIRFAEKIRKKARGYGVKPFG</sequence>
<dbReference type="PRINTS" id="PR00950">
    <property type="entry name" value="TYPE3IMSPROT"/>
</dbReference>
<evidence type="ECO:0000256" key="2">
    <source>
        <dbReference type="SAM" id="MobiDB-lite"/>
    </source>
</evidence>
<dbReference type="OrthoDB" id="9807950at2"/>
<feature type="compositionally biased region" description="Basic and acidic residues" evidence="2">
    <location>
        <begin position="8"/>
        <end position="29"/>
    </location>
</feature>
<dbReference type="InterPro" id="IPR029025">
    <property type="entry name" value="T3SS_substrate_exporter_C"/>
</dbReference>
<feature type="transmembrane region" description="Helical" evidence="3">
    <location>
        <begin position="155"/>
        <end position="179"/>
    </location>
</feature>
<feature type="transmembrane region" description="Helical" evidence="3">
    <location>
        <begin position="98"/>
        <end position="119"/>
    </location>
</feature>
<dbReference type="PANTHER" id="PTHR30531">
    <property type="entry name" value="FLAGELLAR BIOSYNTHETIC PROTEIN FLHB"/>
    <property type="match status" value="1"/>
</dbReference>
<keyword evidence="4" id="KW-0282">Flagellum</keyword>
<feature type="transmembrane region" description="Helical" evidence="3">
    <location>
        <begin position="33"/>
        <end position="50"/>
    </location>
</feature>
<dbReference type="AlphaFoldDB" id="A0A126UY80"/>
<feature type="region of interest" description="Disordered" evidence="2">
    <location>
        <begin position="1"/>
        <end position="29"/>
    </location>
</feature>
<feature type="region of interest" description="Disordered" evidence="2">
    <location>
        <begin position="224"/>
        <end position="246"/>
    </location>
</feature>
<evidence type="ECO:0000256" key="1">
    <source>
        <dbReference type="ARBA" id="ARBA00010690"/>
    </source>
</evidence>
<keyword evidence="5" id="KW-1185">Reference proteome</keyword>
<dbReference type="Gene3D" id="3.40.1690.10">
    <property type="entry name" value="secretion proteins EscU"/>
    <property type="match status" value="1"/>
</dbReference>
<dbReference type="KEGG" id="hat:RC74_06810"/>
<feature type="compositionally biased region" description="Basic and acidic residues" evidence="2">
    <location>
        <begin position="225"/>
        <end position="242"/>
    </location>
</feature>
<comment type="similarity">
    <text evidence="1">Belongs to the type III secretion exporter family.</text>
</comment>
<protein>
    <submittedName>
        <fullName evidence="4">Flagellar biosynthesis protein FlhB</fullName>
    </submittedName>
</protein>
<keyword evidence="4" id="KW-0969">Cilium</keyword>
<dbReference type="STRING" id="1579316.RC74_06810"/>
<feature type="transmembrane region" description="Helical" evidence="3">
    <location>
        <begin position="191"/>
        <end position="213"/>
    </location>
</feature>
<keyword evidence="4" id="KW-0966">Cell projection</keyword>
<dbReference type="Pfam" id="PF01312">
    <property type="entry name" value="Bac_export_2"/>
    <property type="match status" value="1"/>
</dbReference>
<dbReference type="SUPFAM" id="SSF160544">
    <property type="entry name" value="EscU C-terminal domain-like"/>
    <property type="match status" value="1"/>
</dbReference>
<dbReference type="GO" id="GO:0009306">
    <property type="term" value="P:protein secretion"/>
    <property type="evidence" value="ECO:0007669"/>
    <property type="project" value="InterPro"/>
</dbReference>
<dbReference type="EMBL" id="CP014327">
    <property type="protein sequence ID" value="AML51023.1"/>
    <property type="molecule type" value="Genomic_DNA"/>
</dbReference>
<organism evidence="4 5">
    <name type="scientific">Falsihalocynthiibacter arcticus</name>
    <dbReference type="NCBI Taxonomy" id="1579316"/>
    <lineage>
        <taxon>Bacteria</taxon>
        <taxon>Pseudomonadati</taxon>
        <taxon>Pseudomonadota</taxon>
        <taxon>Alphaproteobacteria</taxon>
        <taxon>Rhodobacterales</taxon>
        <taxon>Roseobacteraceae</taxon>
        <taxon>Falsihalocynthiibacter</taxon>
    </lineage>
</organism>
<evidence type="ECO:0000313" key="4">
    <source>
        <dbReference type="EMBL" id="AML51023.1"/>
    </source>
</evidence>
<keyword evidence="3" id="KW-1133">Transmembrane helix</keyword>